<evidence type="ECO:0000313" key="3">
    <source>
        <dbReference type="Proteomes" id="UP000805614"/>
    </source>
</evidence>
<accession>A0ABR7M301</accession>
<evidence type="ECO:0000256" key="1">
    <source>
        <dbReference type="SAM" id="Phobius"/>
    </source>
</evidence>
<evidence type="ECO:0000313" key="2">
    <source>
        <dbReference type="EMBL" id="MBC6471194.1"/>
    </source>
</evidence>
<organism evidence="2 3">
    <name type="scientific">Actinomadura alba</name>
    <dbReference type="NCBI Taxonomy" id="406431"/>
    <lineage>
        <taxon>Bacteria</taxon>
        <taxon>Bacillati</taxon>
        <taxon>Actinomycetota</taxon>
        <taxon>Actinomycetes</taxon>
        <taxon>Streptosporangiales</taxon>
        <taxon>Thermomonosporaceae</taxon>
        <taxon>Actinomadura</taxon>
    </lineage>
</organism>
<dbReference type="Proteomes" id="UP000805614">
    <property type="component" value="Unassembled WGS sequence"/>
</dbReference>
<feature type="transmembrane region" description="Helical" evidence="1">
    <location>
        <begin position="21"/>
        <end position="44"/>
    </location>
</feature>
<feature type="transmembrane region" description="Helical" evidence="1">
    <location>
        <begin position="190"/>
        <end position="207"/>
    </location>
</feature>
<sequence>MTAIMAGTRAEMLRLRRWPALWVMLGVWLLLNIIFDYVFTYLAYRNGGGFASEGVSRERLLAGLMPDAVPEAVVQGMPMFGGAIMLTLGALAAGSGYGWGTWKTAFSQGPGRLTVTAGTLAALACVVVGLVVVTFAVDLGFASTLATVEGQSIAWPAAGDVAGAFGGGLLILGMWTVAGVAIGTLARSPALAIGLGAVWVLVVENLLRGAGTLLDWLQPLTDVTPGTVAGSVAAALGATPVSDEGGTPGVVTNLSGGSSIALALAYLAVFAVLTGVLVRRRDVN</sequence>
<keyword evidence="1" id="KW-0472">Membrane</keyword>
<keyword evidence="3" id="KW-1185">Reference proteome</keyword>
<name>A0ABR7M301_9ACTN</name>
<protein>
    <submittedName>
        <fullName evidence="2">ABC transporter permease</fullName>
    </submittedName>
</protein>
<dbReference type="RefSeq" id="WP_187248233.1">
    <property type="nucleotide sequence ID" value="NZ_BAAAOK010000038.1"/>
</dbReference>
<feature type="transmembrane region" description="Helical" evidence="1">
    <location>
        <begin position="260"/>
        <end position="278"/>
    </location>
</feature>
<dbReference type="EMBL" id="JABVEC010000061">
    <property type="protein sequence ID" value="MBC6471194.1"/>
    <property type="molecule type" value="Genomic_DNA"/>
</dbReference>
<keyword evidence="1" id="KW-0812">Transmembrane</keyword>
<comment type="caution">
    <text evidence="2">The sequence shown here is derived from an EMBL/GenBank/DDBJ whole genome shotgun (WGS) entry which is preliminary data.</text>
</comment>
<feature type="transmembrane region" description="Helical" evidence="1">
    <location>
        <begin position="79"/>
        <end position="99"/>
    </location>
</feature>
<proteinExistence type="predicted"/>
<gene>
    <name evidence="2" type="ORF">HKK74_37785</name>
</gene>
<feature type="transmembrane region" description="Helical" evidence="1">
    <location>
        <begin position="120"/>
        <end position="141"/>
    </location>
</feature>
<keyword evidence="1" id="KW-1133">Transmembrane helix</keyword>
<reference evidence="2 3" key="1">
    <citation type="submission" date="2020-06" db="EMBL/GenBank/DDBJ databases">
        <title>Actinomadura xiongansis sp. nov., isolated from soil of Baiyangdian.</title>
        <authorList>
            <person name="Zhang X."/>
        </authorList>
    </citation>
    <scope>NUCLEOTIDE SEQUENCE [LARGE SCALE GENOMIC DNA]</scope>
    <source>
        <strain evidence="2 3">HBUM206468</strain>
    </source>
</reference>
<feature type="transmembrane region" description="Helical" evidence="1">
    <location>
        <begin position="161"/>
        <end position="183"/>
    </location>
</feature>